<evidence type="ECO:0000256" key="3">
    <source>
        <dbReference type="ARBA" id="ARBA00023315"/>
    </source>
</evidence>
<sequence>MAQACKLDKSPLGVGAQRIREALAHVDDEYLCSALDYLELQPNLESLVRGAHTFHTPNLDITSWTCLPIHDSDFGWGRAIFMGPAGIPFEGLAFVLPSAHRDGGLSISLALAPHHMPAFEQLFYHF</sequence>
<reference evidence="4" key="1">
    <citation type="submission" date="2021-01" db="EMBL/GenBank/DDBJ databases">
        <title>Adiantum capillus-veneris genome.</title>
        <authorList>
            <person name="Fang Y."/>
            <person name="Liao Q."/>
        </authorList>
    </citation>
    <scope>NUCLEOTIDE SEQUENCE</scope>
    <source>
        <strain evidence="4">H3</strain>
        <tissue evidence="4">Leaf</tissue>
    </source>
</reference>
<accession>A0A9D4Z6N2</accession>
<keyword evidence="3" id="KW-0012">Acyltransferase</keyword>
<dbReference type="Proteomes" id="UP000886520">
    <property type="component" value="Chromosome 22"/>
</dbReference>
<name>A0A9D4Z6N2_ADICA</name>
<comment type="caution">
    <text evidence="4">The sequence shown here is derived from an EMBL/GenBank/DDBJ whole genome shotgun (WGS) entry which is preliminary data.</text>
</comment>
<protein>
    <submittedName>
        <fullName evidence="4">Uncharacterized protein</fullName>
    </submittedName>
</protein>
<dbReference type="Pfam" id="PF02458">
    <property type="entry name" value="Transferase"/>
    <property type="match status" value="1"/>
</dbReference>
<dbReference type="Gene3D" id="3.30.559.10">
    <property type="entry name" value="Chloramphenicol acetyltransferase-like domain"/>
    <property type="match status" value="1"/>
</dbReference>
<proteinExistence type="inferred from homology"/>
<evidence type="ECO:0000313" key="5">
    <source>
        <dbReference type="Proteomes" id="UP000886520"/>
    </source>
</evidence>
<evidence type="ECO:0000313" key="4">
    <source>
        <dbReference type="EMBL" id="KAI5062587.1"/>
    </source>
</evidence>
<keyword evidence="2" id="KW-0808">Transferase</keyword>
<organism evidence="4 5">
    <name type="scientific">Adiantum capillus-veneris</name>
    <name type="common">Maidenhair fern</name>
    <dbReference type="NCBI Taxonomy" id="13818"/>
    <lineage>
        <taxon>Eukaryota</taxon>
        <taxon>Viridiplantae</taxon>
        <taxon>Streptophyta</taxon>
        <taxon>Embryophyta</taxon>
        <taxon>Tracheophyta</taxon>
        <taxon>Polypodiopsida</taxon>
        <taxon>Polypodiidae</taxon>
        <taxon>Polypodiales</taxon>
        <taxon>Pteridineae</taxon>
        <taxon>Pteridaceae</taxon>
        <taxon>Vittarioideae</taxon>
        <taxon>Adiantum</taxon>
    </lineage>
</organism>
<keyword evidence="5" id="KW-1185">Reference proteome</keyword>
<dbReference type="InterPro" id="IPR023213">
    <property type="entry name" value="CAT-like_dom_sf"/>
</dbReference>
<dbReference type="InterPro" id="IPR050317">
    <property type="entry name" value="Plant_Fungal_Acyltransferase"/>
</dbReference>
<comment type="similarity">
    <text evidence="1">Belongs to the plant acyltransferase family.</text>
</comment>
<dbReference type="EMBL" id="JABFUD020000022">
    <property type="protein sequence ID" value="KAI5062587.1"/>
    <property type="molecule type" value="Genomic_DNA"/>
</dbReference>
<evidence type="ECO:0000256" key="1">
    <source>
        <dbReference type="ARBA" id="ARBA00009861"/>
    </source>
</evidence>
<dbReference type="OrthoDB" id="671439at2759"/>
<dbReference type="PANTHER" id="PTHR31642:SF11">
    <property type="entry name" value="SHIKIMATE O-HYDROXYCINNAMOYLTRANSFERASE"/>
    <property type="match status" value="1"/>
</dbReference>
<dbReference type="GO" id="GO:0016747">
    <property type="term" value="F:acyltransferase activity, transferring groups other than amino-acyl groups"/>
    <property type="evidence" value="ECO:0007669"/>
    <property type="project" value="TreeGrafter"/>
</dbReference>
<dbReference type="AlphaFoldDB" id="A0A9D4Z6N2"/>
<dbReference type="PANTHER" id="PTHR31642">
    <property type="entry name" value="TRICHOTHECENE 3-O-ACETYLTRANSFERASE"/>
    <property type="match status" value="1"/>
</dbReference>
<gene>
    <name evidence="4" type="ORF">GOP47_0023126</name>
</gene>
<evidence type="ECO:0000256" key="2">
    <source>
        <dbReference type="ARBA" id="ARBA00022679"/>
    </source>
</evidence>